<feature type="region of interest" description="Disordered" evidence="1">
    <location>
        <begin position="23"/>
        <end position="65"/>
    </location>
</feature>
<reference evidence="2" key="1">
    <citation type="journal article" date="2015" name="ISME J.">
        <title>Aquifer environment selects for microbial species cohorts in sediment and groundwater.</title>
        <authorList>
            <person name="Hug L.A."/>
            <person name="Thomas B.C."/>
            <person name="Brown C.T."/>
            <person name="Frischkorn K.R."/>
            <person name="Williams K.H."/>
            <person name="Tringe S.G."/>
            <person name="Banfield J.F."/>
        </authorList>
    </citation>
    <scope>NUCLEOTIDE SEQUENCE</scope>
</reference>
<organism evidence="2">
    <name type="scientific">uncultured euryarchaeote Rifle_16ft_4_minimus_39</name>
    <dbReference type="NCBI Taxonomy" id="1665197"/>
    <lineage>
        <taxon>Archaea</taxon>
        <taxon>Methanobacteriati</taxon>
        <taxon>Methanobacteriota</taxon>
        <taxon>environmental samples</taxon>
    </lineage>
</organism>
<evidence type="ECO:0000313" key="2">
    <source>
        <dbReference type="EMBL" id="AKQ03958.1"/>
    </source>
</evidence>
<sequence length="65" mass="7683">MCEDYWEWELARRRKILALEEPWPGEVGDDEDPIEDAIEDKPEPVILPPTPLVEEKRRGRPMLAR</sequence>
<feature type="compositionally biased region" description="Acidic residues" evidence="1">
    <location>
        <begin position="27"/>
        <end position="38"/>
    </location>
</feature>
<evidence type="ECO:0000256" key="1">
    <source>
        <dbReference type="SAM" id="MobiDB-lite"/>
    </source>
</evidence>
<dbReference type="AlphaFoldDB" id="A0A0H4T7W2"/>
<protein>
    <submittedName>
        <fullName evidence="2">Uncharacterized protein</fullName>
    </submittedName>
</protein>
<dbReference type="EMBL" id="KT007025">
    <property type="protein sequence ID" value="AKQ03958.1"/>
    <property type="molecule type" value="Genomic_DNA"/>
</dbReference>
<accession>A0A0H4T7W2</accession>
<name>A0A0H4T7W2_9EURY</name>
<proteinExistence type="predicted"/>